<comment type="caution">
    <text evidence="1">The sequence shown here is derived from an EMBL/GenBank/DDBJ whole genome shotgun (WGS) entry which is preliminary data.</text>
</comment>
<gene>
    <name evidence="1" type="ORF">GCM10009554_31330</name>
</gene>
<dbReference type="RefSeq" id="WP_343969513.1">
    <property type="nucleotide sequence ID" value="NZ_BAAAHK010000007.1"/>
</dbReference>
<proteinExistence type="predicted"/>
<protein>
    <recommendedName>
        <fullName evidence="3">STAS domain-containing protein</fullName>
    </recommendedName>
</protein>
<evidence type="ECO:0000313" key="1">
    <source>
        <dbReference type="EMBL" id="GAA0940531.1"/>
    </source>
</evidence>
<reference evidence="2" key="1">
    <citation type="journal article" date="2019" name="Int. J. Syst. Evol. Microbiol.">
        <title>The Global Catalogue of Microorganisms (GCM) 10K type strain sequencing project: providing services to taxonomists for standard genome sequencing and annotation.</title>
        <authorList>
            <consortium name="The Broad Institute Genomics Platform"/>
            <consortium name="The Broad Institute Genome Sequencing Center for Infectious Disease"/>
            <person name="Wu L."/>
            <person name="Ma J."/>
        </authorList>
    </citation>
    <scope>NUCLEOTIDE SEQUENCE [LARGE SCALE GENOMIC DNA]</scope>
    <source>
        <strain evidence="2">JCM 10977</strain>
    </source>
</reference>
<sequence length="105" mass="10954">MSGDRAARIDLSVVDGGGAVVAVAGMMDVPVAMALRRLLVEASEWRAGALRLRLDIPVNGAELLAQILRDAQARFRAKGRKLVVATPNPAVAKLLAGANVAAELE</sequence>
<evidence type="ECO:0000313" key="2">
    <source>
        <dbReference type="Proteomes" id="UP001500542"/>
    </source>
</evidence>
<accession>A0ABP4ASM6</accession>
<name>A0ABP4ASM6_9ACTN</name>
<organism evidence="1 2">
    <name type="scientific">Kribbella koreensis</name>
    <dbReference type="NCBI Taxonomy" id="57909"/>
    <lineage>
        <taxon>Bacteria</taxon>
        <taxon>Bacillati</taxon>
        <taxon>Actinomycetota</taxon>
        <taxon>Actinomycetes</taxon>
        <taxon>Propionibacteriales</taxon>
        <taxon>Kribbellaceae</taxon>
        <taxon>Kribbella</taxon>
    </lineage>
</organism>
<dbReference type="Proteomes" id="UP001500542">
    <property type="component" value="Unassembled WGS sequence"/>
</dbReference>
<dbReference type="EMBL" id="BAAAHK010000007">
    <property type="protein sequence ID" value="GAA0940531.1"/>
    <property type="molecule type" value="Genomic_DNA"/>
</dbReference>
<keyword evidence="2" id="KW-1185">Reference proteome</keyword>
<evidence type="ECO:0008006" key="3">
    <source>
        <dbReference type="Google" id="ProtNLM"/>
    </source>
</evidence>